<accession>A0A1I1QEG3</accession>
<dbReference type="InterPro" id="IPR000917">
    <property type="entry name" value="Sulfatase_N"/>
</dbReference>
<dbReference type="GO" id="GO:0005886">
    <property type="term" value="C:plasma membrane"/>
    <property type="evidence" value="ECO:0007669"/>
    <property type="project" value="UniProtKB-SubCell"/>
</dbReference>
<dbReference type="CDD" id="cd16017">
    <property type="entry name" value="LptA"/>
    <property type="match status" value="1"/>
</dbReference>
<evidence type="ECO:0000313" key="9">
    <source>
        <dbReference type="EMBL" id="SFD17623.1"/>
    </source>
</evidence>
<feature type="transmembrane region" description="Helical" evidence="7">
    <location>
        <begin position="106"/>
        <end position="128"/>
    </location>
</feature>
<protein>
    <submittedName>
        <fullName evidence="9">Heptose-I-phosphate ethanolaminephosphotransferase</fullName>
    </submittedName>
</protein>
<dbReference type="Proteomes" id="UP000199439">
    <property type="component" value="Unassembled WGS sequence"/>
</dbReference>
<dbReference type="InterPro" id="IPR040423">
    <property type="entry name" value="PEA_transferase"/>
</dbReference>
<evidence type="ECO:0000256" key="4">
    <source>
        <dbReference type="ARBA" id="ARBA00022692"/>
    </source>
</evidence>
<dbReference type="PANTHER" id="PTHR30443:SF2">
    <property type="entry name" value="PHOSPHOETHANOLAMINE TRANSFERASE EPTC"/>
    <property type="match status" value="1"/>
</dbReference>
<keyword evidence="4 7" id="KW-0812">Transmembrane</keyword>
<name>A0A1I1QEG3_9FLAO</name>
<dbReference type="SUPFAM" id="SSF53649">
    <property type="entry name" value="Alkaline phosphatase-like"/>
    <property type="match status" value="1"/>
</dbReference>
<feature type="transmembrane region" description="Helical" evidence="7">
    <location>
        <begin position="140"/>
        <end position="161"/>
    </location>
</feature>
<dbReference type="GO" id="GO:0016776">
    <property type="term" value="F:phosphotransferase activity, phosphate group as acceptor"/>
    <property type="evidence" value="ECO:0007669"/>
    <property type="project" value="TreeGrafter"/>
</dbReference>
<keyword evidence="5 7" id="KW-1133">Transmembrane helix</keyword>
<feature type="transmembrane region" description="Helical" evidence="7">
    <location>
        <begin position="63"/>
        <end position="86"/>
    </location>
</feature>
<evidence type="ECO:0000256" key="2">
    <source>
        <dbReference type="ARBA" id="ARBA00022475"/>
    </source>
</evidence>
<dbReference type="EMBL" id="FOMI01000005">
    <property type="protein sequence ID" value="SFD17623.1"/>
    <property type="molecule type" value="Genomic_DNA"/>
</dbReference>
<keyword evidence="2" id="KW-1003">Cell membrane</keyword>
<dbReference type="InterPro" id="IPR017850">
    <property type="entry name" value="Alkaline_phosphatase_core_sf"/>
</dbReference>
<dbReference type="GO" id="GO:0009244">
    <property type="term" value="P:lipopolysaccharide core region biosynthetic process"/>
    <property type="evidence" value="ECO:0007669"/>
    <property type="project" value="TreeGrafter"/>
</dbReference>
<reference evidence="10" key="1">
    <citation type="submission" date="2016-10" db="EMBL/GenBank/DDBJ databases">
        <authorList>
            <person name="Varghese N."/>
            <person name="Submissions S."/>
        </authorList>
    </citation>
    <scope>NUCLEOTIDE SEQUENCE [LARGE SCALE GENOMIC DNA]</scope>
    <source>
        <strain evidence="10">DSM 25730</strain>
    </source>
</reference>
<evidence type="ECO:0000256" key="7">
    <source>
        <dbReference type="SAM" id="Phobius"/>
    </source>
</evidence>
<dbReference type="AlphaFoldDB" id="A0A1I1QEG3"/>
<keyword evidence="3 9" id="KW-0808">Transferase</keyword>
<dbReference type="InterPro" id="IPR058130">
    <property type="entry name" value="PEA_transf_C"/>
</dbReference>
<feature type="transmembrane region" description="Helical" evidence="7">
    <location>
        <begin position="40"/>
        <end position="56"/>
    </location>
</feature>
<evidence type="ECO:0000256" key="3">
    <source>
        <dbReference type="ARBA" id="ARBA00022679"/>
    </source>
</evidence>
<sequence length="516" mass="60544">MFKHVKSIFVLSLPLIFKYIFLLLFIEWNLFDFKDIKEDWLFFLIIILLLFNKVFKKQIFVDLVCFVYMLYLILETTSYMAVSANFSSSYMYLLLESNKQELSEFTSAYVSMPIVLFIGISCILFFVIRKQKFKRLIKHQSILGVLGVLSIIVFLKLTGLIESNAYHNIVRGTYGYFDLQNSVKFNTDIKKDDINIKSDNEVLVVVIGESTTTRHMQLYGYHRETTPYLSSIKDSLLVYNNVVSSDIMTTKAVPKILTSLNYTKNNTIETNLIEVFNSSNYKTYWLSNQRPIGYHDNIVSQIASLSSYFKFFNHDNEVKTIIHDEILLPEFKLILNQKGKKVVFIRLIGTHFDYINRYPDSYNTFDTILDVSKKEKIINQYDNAILYNDFIVYKFIKDLQKQNSKSALLYLSDHGENVYDDADFFGRSEEALTKSMFEIPFLLWTSDSFEFPEDFDYQPNRAFMADHTYESIGHVFGVMHKSMDANRSIFSNSFEPRKRNVINDIDFDNYFLDNNK</sequence>
<dbReference type="Pfam" id="PF00884">
    <property type="entry name" value="Sulfatase"/>
    <property type="match status" value="1"/>
</dbReference>
<dbReference type="PANTHER" id="PTHR30443">
    <property type="entry name" value="INNER MEMBRANE PROTEIN"/>
    <property type="match status" value="1"/>
</dbReference>
<feature type="domain" description="Sulfatase N-terminal" evidence="8">
    <location>
        <begin position="203"/>
        <end position="450"/>
    </location>
</feature>
<keyword evidence="6 7" id="KW-0472">Membrane</keyword>
<gene>
    <name evidence="9" type="ORF">SAMN04487987_105233</name>
</gene>
<dbReference type="Gene3D" id="3.40.720.10">
    <property type="entry name" value="Alkaline Phosphatase, subunit A"/>
    <property type="match status" value="1"/>
</dbReference>
<evidence type="ECO:0000256" key="5">
    <source>
        <dbReference type="ARBA" id="ARBA00022989"/>
    </source>
</evidence>
<feature type="transmembrane region" description="Helical" evidence="7">
    <location>
        <begin position="7"/>
        <end position="28"/>
    </location>
</feature>
<proteinExistence type="predicted"/>
<evidence type="ECO:0000256" key="1">
    <source>
        <dbReference type="ARBA" id="ARBA00004651"/>
    </source>
</evidence>
<evidence type="ECO:0000256" key="6">
    <source>
        <dbReference type="ARBA" id="ARBA00023136"/>
    </source>
</evidence>
<organism evidence="9 10">
    <name type="scientific">Algibacter pectinivorans</name>
    <dbReference type="NCBI Taxonomy" id="870482"/>
    <lineage>
        <taxon>Bacteria</taxon>
        <taxon>Pseudomonadati</taxon>
        <taxon>Bacteroidota</taxon>
        <taxon>Flavobacteriia</taxon>
        <taxon>Flavobacteriales</taxon>
        <taxon>Flavobacteriaceae</taxon>
        <taxon>Algibacter</taxon>
    </lineage>
</organism>
<evidence type="ECO:0000313" key="10">
    <source>
        <dbReference type="Proteomes" id="UP000199439"/>
    </source>
</evidence>
<dbReference type="STRING" id="870482.SAMN04487987_105233"/>
<evidence type="ECO:0000259" key="8">
    <source>
        <dbReference type="Pfam" id="PF00884"/>
    </source>
</evidence>
<keyword evidence="10" id="KW-1185">Reference proteome</keyword>
<dbReference type="OrthoDB" id="9786870at2"/>
<comment type="subcellular location">
    <subcellularLocation>
        <location evidence="1">Cell membrane</location>
        <topology evidence="1">Multi-pass membrane protein</topology>
    </subcellularLocation>
</comment>